<evidence type="ECO:0000313" key="3">
    <source>
        <dbReference type="Proteomes" id="UP000187158"/>
    </source>
</evidence>
<dbReference type="InterPro" id="IPR010743">
    <property type="entry name" value="Methionine_synth_MetW"/>
</dbReference>
<dbReference type="Pfam" id="PF07021">
    <property type="entry name" value="MetW"/>
    <property type="match status" value="1"/>
</dbReference>
<organism evidence="2 3">
    <name type="scientific">Paenibacillus odorifer</name>
    <dbReference type="NCBI Taxonomy" id="189426"/>
    <lineage>
        <taxon>Bacteria</taxon>
        <taxon>Bacillati</taxon>
        <taxon>Bacillota</taxon>
        <taxon>Bacilli</taxon>
        <taxon>Bacillales</taxon>
        <taxon>Paenibacillaceae</taxon>
        <taxon>Paenibacillus</taxon>
    </lineage>
</organism>
<evidence type="ECO:0008006" key="4">
    <source>
        <dbReference type="Google" id="ProtNLM"/>
    </source>
</evidence>
<feature type="coiled-coil region" evidence="1">
    <location>
        <begin position="127"/>
        <end position="161"/>
    </location>
</feature>
<proteinExistence type="predicted"/>
<dbReference type="CDD" id="cd02440">
    <property type="entry name" value="AdoMet_MTases"/>
    <property type="match status" value="1"/>
</dbReference>
<accession>A0ABX3GJ84</accession>
<dbReference type="EMBL" id="MPVP01000177">
    <property type="protein sequence ID" value="OMD23231.1"/>
    <property type="molecule type" value="Genomic_DNA"/>
</dbReference>
<comment type="caution">
    <text evidence="2">The sequence shown here is derived from an EMBL/GenBank/DDBJ whole genome shotgun (WGS) entry which is preliminary data.</text>
</comment>
<gene>
    <name evidence="2" type="ORF">BSO21_22340</name>
</gene>
<reference evidence="2 3" key="1">
    <citation type="submission" date="2016-11" db="EMBL/GenBank/DDBJ databases">
        <title>Paenibacillus species isolates.</title>
        <authorList>
            <person name="Beno S.M."/>
        </authorList>
    </citation>
    <scope>NUCLEOTIDE SEQUENCE [LARGE SCALE GENOMIC DNA]</scope>
    <source>
        <strain evidence="2 3">FSL H7-0433</strain>
    </source>
</reference>
<dbReference type="Gene3D" id="3.40.50.150">
    <property type="entry name" value="Vaccinia Virus protein VP39"/>
    <property type="match status" value="1"/>
</dbReference>
<protein>
    <recommendedName>
        <fullName evidence="4">Methyltransferase domain-containing protein</fullName>
    </recommendedName>
</protein>
<keyword evidence="1" id="KW-0175">Coiled coil</keyword>
<evidence type="ECO:0000313" key="2">
    <source>
        <dbReference type="EMBL" id="OMD23231.1"/>
    </source>
</evidence>
<keyword evidence="3" id="KW-1185">Reference proteome</keyword>
<name>A0ABX3GJ84_9BACL</name>
<evidence type="ECO:0000256" key="1">
    <source>
        <dbReference type="SAM" id="Coils"/>
    </source>
</evidence>
<dbReference type="SUPFAM" id="SSF53335">
    <property type="entry name" value="S-adenosyl-L-methionine-dependent methyltransferases"/>
    <property type="match status" value="1"/>
</dbReference>
<dbReference type="Proteomes" id="UP000187158">
    <property type="component" value="Unassembled WGS sequence"/>
</dbReference>
<sequence>MSNKFKSTEELMEHLKKQIVQYSNGEEVTLGYSPNQELPTMAGEIDVARLKQEVERNNLLWNVSADQPITSHRKVSGKLIVFGKKFVRKFLRWYVATPFKSQTEFNGSITRSLNETTNLLVVAKTKIEELTFSHNELLNRINQMEERLSRQDNIIEKYENEIHTKFEYLKSDLDRLTDNEEVFHNIGQKIITVQEEVKVIDILVNEQKNTMNNFIFPKFDEMNGRIHFNEQQLRAELNFLNYRIRKTKNTHTKIADASSLHMNIDKDTAKSKTEESQFDYLLFENRFRGSNEDIRNRQLKYLPYFENKQNVLDIGCGRGEFIELLLNSNVSAKGIDMTDEMVEYCQDLGLPVVKQDAINYLEKQEDNSIGGIFLGQVIEHIPFDSIIKLVELAWNKLMPGCYLIMETPNPQTLAIFNRSFYMDPTHVKPVHPLTVQFLTESVGFRESKIIYSGRVEKESALPHVQASLDSIQNIEEINNSIDRLNDLLFGDQDYALIARK</sequence>
<dbReference type="RefSeq" id="WP_076219767.1">
    <property type="nucleotide sequence ID" value="NZ_MPVM01000005.1"/>
</dbReference>
<dbReference type="InterPro" id="IPR029063">
    <property type="entry name" value="SAM-dependent_MTases_sf"/>
</dbReference>